<evidence type="ECO:0000259" key="3">
    <source>
        <dbReference type="Pfam" id="PF25547"/>
    </source>
</evidence>
<dbReference type="EMBL" id="JACHJU010000002">
    <property type="protein sequence ID" value="MBB4940495.1"/>
    <property type="molecule type" value="Genomic_DNA"/>
</dbReference>
<reference evidence="4 5" key="1">
    <citation type="submission" date="2020-08" db="EMBL/GenBank/DDBJ databases">
        <title>Sequencing the genomes of 1000 actinobacteria strains.</title>
        <authorList>
            <person name="Klenk H.-P."/>
        </authorList>
    </citation>
    <scope>NUCLEOTIDE SEQUENCE [LARGE SCALE GENOMIC DNA]</scope>
    <source>
        <strain evidence="4 5">DSM 43023</strain>
    </source>
</reference>
<dbReference type="Pfam" id="PF25547">
    <property type="entry name" value="WXG100_2"/>
    <property type="match status" value="1"/>
</dbReference>
<accession>A0A7W7RYC0</accession>
<evidence type="ECO:0000313" key="5">
    <source>
        <dbReference type="Proteomes" id="UP000534286"/>
    </source>
</evidence>
<comment type="caution">
    <text evidence="4">The sequence shown here is derived from an EMBL/GenBank/DDBJ whole genome shotgun (WGS) entry which is preliminary data.</text>
</comment>
<evidence type="ECO:0000256" key="2">
    <source>
        <dbReference type="SAM" id="Phobius"/>
    </source>
</evidence>
<feature type="region of interest" description="Disordered" evidence="1">
    <location>
        <begin position="224"/>
        <end position="266"/>
    </location>
</feature>
<dbReference type="InterPro" id="IPR057746">
    <property type="entry name" value="CpnT-like_N"/>
</dbReference>
<name>A0A7W7RYC0_9ACTN</name>
<evidence type="ECO:0000313" key="4">
    <source>
        <dbReference type="EMBL" id="MBB4940495.1"/>
    </source>
</evidence>
<protein>
    <recommendedName>
        <fullName evidence="3">Outer membrane channel protein CpnT-like N-terminal domain-containing protein</fullName>
    </recommendedName>
</protein>
<keyword evidence="2" id="KW-1133">Transmembrane helix</keyword>
<sequence length="445" mass="49036">MAVTLPAHLQSPFGLLGVEWPPEDEGHLHACGAALHACATALTGEVNPTANGAVTHAATKNSGDHIDELNDHWADYQGDDKQTGHLPNLAASLHALADGHNLFAKVITIVKLLLKLLATYALIAVAWAMTTAVISGGLAALQARSFIAALRLFAKKAVATLRHKLERYFGQKLIRVVETRLRRLLGAKAPTFSAAAKGSRFGRAAGPAGVLATASGATWMMEQRPEAHPHPPPQSPEEGPRDGKYDLGPPRDPGIPYDDPWPYDPDARPSPGDYALWYKWQALLHGEEAMPGYDEAAATFKHYLDGSGTDYRIDYDKAYHEDKAVREAVDAEIRRAQENAERLYRETGQRDFQMTGEPAKVTDSATKNWEYALGRHSIWGSSDVKVNGDQATMEVTIHAYDRYNFNREDKWINQENGRFETLGWARSYDTHGALTRTVTWTLPPK</sequence>
<feature type="transmembrane region" description="Helical" evidence="2">
    <location>
        <begin position="112"/>
        <end position="130"/>
    </location>
</feature>
<dbReference type="Proteomes" id="UP000534286">
    <property type="component" value="Unassembled WGS sequence"/>
</dbReference>
<dbReference type="AlphaFoldDB" id="A0A7W7RYC0"/>
<keyword evidence="2" id="KW-0812">Transmembrane</keyword>
<feature type="domain" description="Outer membrane channel protein CpnT-like N-terminal" evidence="3">
    <location>
        <begin position="19"/>
        <end position="149"/>
    </location>
</feature>
<organism evidence="4 5">
    <name type="scientific">Streptosporangium album</name>
    <dbReference type="NCBI Taxonomy" id="47479"/>
    <lineage>
        <taxon>Bacteria</taxon>
        <taxon>Bacillati</taxon>
        <taxon>Actinomycetota</taxon>
        <taxon>Actinomycetes</taxon>
        <taxon>Streptosporangiales</taxon>
        <taxon>Streptosporangiaceae</taxon>
        <taxon>Streptosporangium</taxon>
    </lineage>
</organism>
<gene>
    <name evidence="4" type="ORF">FHR32_004872</name>
</gene>
<dbReference type="RefSeq" id="WP_184756708.1">
    <property type="nucleotide sequence ID" value="NZ_BAABEK010000033.1"/>
</dbReference>
<keyword evidence="5" id="KW-1185">Reference proteome</keyword>
<proteinExistence type="predicted"/>
<keyword evidence="2" id="KW-0472">Membrane</keyword>
<evidence type="ECO:0000256" key="1">
    <source>
        <dbReference type="SAM" id="MobiDB-lite"/>
    </source>
</evidence>